<dbReference type="InterPro" id="IPR000055">
    <property type="entry name" value="Restrct_endonuc_typeI_TRD"/>
</dbReference>
<keyword evidence="5" id="KW-0378">Hydrolase</keyword>
<keyword evidence="5" id="KW-0255">Endonuclease</keyword>
<reference evidence="5" key="2">
    <citation type="submission" date="2023-03" db="EMBL/GenBank/DDBJ databases">
        <authorList>
            <person name="Vazquez L."/>
            <person name="Rodriguez J."/>
            <person name="Mayo B."/>
            <person name="Florez A.B."/>
        </authorList>
    </citation>
    <scope>NUCLEOTIDE SEQUENCE</scope>
    <source>
        <strain evidence="5">5A3I</strain>
    </source>
</reference>
<evidence type="ECO:0000313" key="6">
    <source>
        <dbReference type="Proteomes" id="UP001174037"/>
    </source>
</evidence>
<evidence type="ECO:0000256" key="3">
    <source>
        <dbReference type="ARBA" id="ARBA00023125"/>
    </source>
</evidence>
<dbReference type="RefSeq" id="WP_285323843.1">
    <property type="nucleotide sequence ID" value="NZ_JARGCK010000006.1"/>
</dbReference>
<dbReference type="Proteomes" id="UP001174037">
    <property type="component" value="Unassembled WGS sequence"/>
</dbReference>
<evidence type="ECO:0000256" key="2">
    <source>
        <dbReference type="ARBA" id="ARBA00022747"/>
    </source>
</evidence>
<proteinExistence type="inferred from homology"/>
<keyword evidence="3" id="KW-0238">DNA-binding</keyword>
<accession>A0AAW7AHC2</accession>
<dbReference type="PANTHER" id="PTHR30408:SF13">
    <property type="entry name" value="TYPE I RESTRICTION ENZYME HINDI SPECIFICITY SUBUNIT"/>
    <property type="match status" value="1"/>
</dbReference>
<keyword evidence="5" id="KW-0540">Nuclease</keyword>
<feature type="domain" description="Type I restriction modification DNA specificity" evidence="4">
    <location>
        <begin position="223"/>
        <end position="381"/>
    </location>
</feature>
<name>A0AAW7AHC2_9STAP</name>
<dbReference type="SUPFAM" id="SSF116734">
    <property type="entry name" value="DNA methylase specificity domain"/>
    <property type="match status" value="2"/>
</dbReference>
<dbReference type="AlphaFoldDB" id="A0AAW7AHC2"/>
<protein>
    <submittedName>
        <fullName evidence="5">Restriction endonuclease subunit S</fullName>
    </submittedName>
</protein>
<feature type="domain" description="Type I restriction modification DNA specificity" evidence="4">
    <location>
        <begin position="2"/>
        <end position="184"/>
    </location>
</feature>
<dbReference type="EMBL" id="JARGCK010000006">
    <property type="protein sequence ID" value="MDK9866259.1"/>
    <property type="molecule type" value="Genomic_DNA"/>
</dbReference>
<sequence length="416" mass="47567">MEFKILKEITTKIASGSTPRGGKNSYTDSGPIALIRSQNIYNNNFTRNGLVYINNEQAKKLSNVEINKDDILINITGDSVARVTMVDSTVLPARINQHVMILRPEESMVNKYYLLAYLSSNIAQESLKHLASDGATRAALTKRDLETFKIPNLSFENQEYIGNLLKYINKKIEVNKNIIANLEELSQTLFKRWFIDFEFPDENGDPYKSSGGEMVDSELGEIPKEWSIQTLNDISESYNTKRKPLSKLEREKVTSIYPYYGATKIIDYVDDYLFDGKFILVGEDGTVQTEEGHPFVQYVWGKFWVSNHAHILKGNNLSDETLMLILNNIDIEPYITGAVQPKISKKNLNGIKVIIGTKLIYEKFDQYSDIYYKKIREISEEIKNLIELRDTLLPKLMSGELEIPDDIEVNEDELSI</sequence>
<gene>
    <name evidence="5" type="ORF">P1A27_09940</name>
</gene>
<dbReference type="GO" id="GO:0009307">
    <property type="term" value="P:DNA restriction-modification system"/>
    <property type="evidence" value="ECO:0007669"/>
    <property type="project" value="UniProtKB-KW"/>
</dbReference>
<dbReference type="Pfam" id="PF01420">
    <property type="entry name" value="Methylase_S"/>
    <property type="match status" value="2"/>
</dbReference>
<evidence type="ECO:0000256" key="1">
    <source>
        <dbReference type="ARBA" id="ARBA00010923"/>
    </source>
</evidence>
<comment type="caution">
    <text evidence="5">The sequence shown here is derived from an EMBL/GenBank/DDBJ whole genome shotgun (WGS) entry which is preliminary data.</text>
</comment>
<dbReference type="GO" id="GO:0004519">
    <property type="term" value="F:endonuclease activity"/>
    <property type="evidence" value="ECO:0007669"/>
    <property type="project" value="UniProtKB-KW"/>
</dbReference>
<evidence type="ECO:0000259" key="4">
    <source>
        <dbReference type="Pfam" id="PF01420"/>
    </source>
</evidence>
<dbReference type="PANTHER" id="PTHR30408">
    <property type="entry name" value="TYPE-1 RESTRICTION ENZYME ECOKI SPECIFICITY PROTEIN"/>
    <property type="match status" value="1"/>
</dbReference>
<reference evidence="5" key="1">
    <citation type="journal article" date="2023" name="Int. J. Mol. Sci.">
        <title>Antibiotic Resistance/Susceptibility Profiles of Staphylococcus equorum Strains from Cheese, and Genome Analysis for Antibiotic Resistance Genes.</title>
        <authorList>
            <person name="Vazquez L."/>
            <person name="Srednik M.E."/>
            <person name="Rodriguez J."/>
            <person name="Florez A.B."/>
            <person name="Mayo B."/>
        </authorList>
    </citation>
    <scope>NUCLEOTIDE SEQUENCE</scope>
    <source>
        <strain evidence="5">5A3I</strain>
    </source>
</reference>
<comment type="similarity">
    <text evidence="1">Belongs to the type-I restriction system S methylase family.</text>
</comment>
<dbReference type="InterPro" id="IPR052021">
    <property type="entry name" value="Type-I_RS_S_subunit"/>
</dbReference>
<dbReference type="Gene3D" id="3.90.220.20">
    <property type="entry name" value="DNA methylase specificity domains"/>
    <property type="match status" value="2"/>
</dbReference>
<evidence type="ECO:0000313" key="5">
    <source>
        <dbReference type="EMBL" id="MDK9866259.1"/>
    </source>
</evidence>
<dbReference type="GO" id="GO:0003677">
    <property type="term" value="F:DNA binding"/>
    <property type="evidence" value="ECO:0007669"/>
    <property type="project" value="UniProtKB-KW"/>
</dbReference>
<organism evidence="5 6">
    <name type="scientific">Staphylococcus equorum</name>
    <dbReference type="NCBI Taxonomy" id="246432"/>
    <lineage>
        <taxon>Bacteria</taxon>
        <taxon>Bacillati</taxon>
        <taxon>Bacillota</taxon>
        <taxon>Bacilli</taxon>
        <taxon>Bacillales</taxon>
        <taxon>Staphylococcaceae</taxon>
        <taxon>Staphylococcus</taxon>
    </lineage>
</organism>
<keyword evidence="2" id="KW-0680">Restriction system</keyword>
<dbReference type="CDD" id="cd17262">
    <property type="entry name" value="RMtype1_S_Aco12261I-TRD2-CR2"/>
    <property type="match status" value="1"/>
</dbReference>
<dbReference type="InterPro" id="IPR044946">
    <property type="entry name" value="Restrct_endonuc_typeI_TRD_sf"/>
</dbReference>